<dbReference type="InterPro" id="IPR004360">
    <property type="entry name" value="Glyas_Fos-R_dOase_dom"/>
</dbReference>
<keyword evidence="3" id="KW-1185">Reference proteome</keyword>
<dbReference type="Gene3D" id="3.10.180.10">
    <property type="entry name" value="2,3-Dihydroxybiphenyl 1,2-Dioxygenase, domain 1"/>
    <property type="match status" value="1"/>
</dbReference>
<organism evidence="2 3">
    <name type="scientific">Sediminihaliea albiluteola</name>
    <dbReference type="NCBI Taxonomy" id="2758564"/>
    <lineage>
        <taxon>Bacteria</taxon>
        <taxon>Pseudomonadati</taxon>
        <taxon>Pseudomonadota</taxon>
        <taxon>Gammaproteobacteria</taxon>
        <taxon>Cellvibrionales</taxon>
        <taxon>Halieaceae</taxon>
        <taxon>Sediminihaliea</taxon>
    </lineage>
</organism>
<gene>
    <name evidence="2" type="ORF">H2508_10155</name>
</gene>
<dbReference type="InterPro" id="IPR029068">
    <property type="entry name" value="Glyas_Bleomycin-R_OHBP_Dase"/>
</dbReference>
<dbReference type="PANTHER" id="PTHR35006:SF2">
    <property type="entry name" value="GLYOXALASE FAMILY PROTEIN (AFU_ORTHOLOGUE AFUA_5G14830)"/>
    <property type="match status" value="1"/>
</dbReference>
<dbReference type="PROSITE" id="PS51819">
    <property type="entry name" value="VOC"/>
    <property type="match status" value="1"/>
</dbReference>
<proteinExistence type="predicted"/>
<accession>A0A7W2TWY5</accession>
<protein>
    <submittedName>
        <fullName evidence="2">VOC family protein</fullName>
    </submittedName>
</protein>
<dbReference type="InterPro" id="IPR037523">
    <property type="entry name" value="VOC_core"/>
</dbReference>
<dbReference type="PANTHER" id="PTHR35006">
    <property type="entry name" value="GLYOXALASE FAMILY PROTEIN (AFU_ORTHOLOGUE AFUA_5G14830)"/>
    <property type="match status" value="1"/>
</dbReference>
<dbReference type="Proteomes" id="UP000539350">
    <property type="component" value="Unassembled WGS sequence"/>
</dbReference>
<comment type="caution">
    <text evidence="2">The sequence shown here is derived from an EMBL/GenBank/DDBJ whole genome shotgun (WGS) entry which is preliminary data.</text>
</comment>
<dbReference type="AlphaFoldDB" id="A0A7W2TWY5"/>
<dbReference type="Pfam" id="PF00903">
    <property type="entry name" value="Glyoxalase"/>
    <property type="match status" value="1"/>
</dbReference>
<evidence type="ECO:0000313" key="2">
    <source>
        <dbReference type="EMBL" id="MBA6413470.1"/>
    </source>
</evidence>
<feature type="domain" description="VOC" evidence="1">
    <location>
        <begin position="1"/>
        <end position="122"/>
    </location>
</feature>
<sequence>MIGYVTIGVKDMDRAKAFYTELLADLGATLLIDMDRIAFIGKDMASPMLAVCRPFNEGDPAPGNGNMVAIDPGSKEKVDQLYNKAIELGASCEGKPGQRIPDMFYGAYIRDLDGNKLAFYQLA</sequence>
<name>A0A7W2TWY5_9GAMM</name>
<dbReference type="EMBL" id="JACFXU010000014">
    <property type="protein sequence ID" value="MBA6413470.1"/>
    <property type="molecule type" value="Genomic_DNA"/>
</dbReference>
<dbReference type="RefSeq" id="WP_182172743.1">
    <property type="nucleotide sequence ID" value="NZ_JACFXU010000014.1"/>
</dbReference>
<evidence type="ECO:0000313" key="3">
    <source>
        <dbReference type="Proteomes" id="UP000539350"/>
    </source>
</evidence>
<dbReference type="CDD" id="cd07262">
    <property type="entry name" value="VOC_like"/>
    <property type="match status" value="1"/>
</dbReference>
<evidence type="ECO:0000259" key="1">
    <source>
        <dbReference type="PROSITE" id="PS51819"/>
    </source>
</evidence>
<reference evidence="2 3" key="1">
    <citation type="submission" date="2020-07" db="EMBL/GenBank/DDBJ databases">
        <title>Halieaceae bacterium, F7430, whole genome shotgun sequencing project.</title>
        <authorList>
            <person name="Jiang S."/>
            <person name="Liu Z.W."/>
            <person name="Du Z.J."/>
        </authorList>
    </citation>
    <scope>NUCLEOTIDE SEQUENCE [LARGE SCALE GENOMIC DNA]</scope>
    <source>
        <strain evidence="2 3">F7430</strain>
    </source>
</reference>
<dbReference type="SUPFAM" id="SSF54593">
    <property type="entry name" value="Glyoxalase/Bleomycin resistance protein/Dihydroxybiphenyl dioxygenase"/>
    <property type="match status" value="1"/>
</dbReference>